<dbReference type="InterPro" id="IPR046633">
    <property type="entry name" value="DUF6745"/>
</dbReference>
<sequence length="245" mass="28480">MSIEKLTAEQEALIPLYQQKWRAIAISTEPINHQTATEAIKLTYAVIGLSEPEIIFCNNPYAAINIIIPSHMGNPMSKQLHSKIKIQPVMQLQSQLDRWLCWELDKQLTTPLRSQLHREKFELGRQLGWQLEKQLPKQLRVKVDNCIQLEHWVCTGSLLDFGISVLNCNYDQKKWEVFQLLVKSCGWIYPFKKVCIVCERPIRFSYYNSKRRPRGDGKIAIQFADGFSLVYANQGVKLIEKYILD</sequence>
<reference evidence="2 3" key="1">
    <citation type="submission" date="2012-06" db="EMBL/GenBank/DDBJ databases">
        <title>Finished chromosome of genome of Crinalium epipsammum PCC 9333.</title>
        <authorList>
            <consortium name="US DOE Joint Genome Institute"/>
            <person name="Gugger M."/>
            <person name="Coursin T."/>
            <person name="Rippka R."/>
            <person name="Tandeau De Marsac N."/>
            <person name="Huntemann M."/>
            <person name="Wei C.-L."/>
            <person name="Han J."/>
            <person name="Detter J.C."/>
            <person name="Han C."/>
            <person name="Tapia R."/>
            <person name="Davenport K."/>
            <person name="Daligault H."/>
            <person name="Erkkila T."/>
            <person name="Gu W."/>
            <person name="Munk A.C.C."/>
            <person name="Teshima H."/>
            <person name="Xu Y."/>
            <person name="Chain P."/>
            <person name="Chen A."/>
            <person name="Krypides N."/>
            <person name="Mavromatis K."/>
            <person name="Markowitz V."/>
            <person name="Szeto E."/>
            <person name="Ivanova N."/>
            <person name="Mikhailova N."/>
            <person name="Ovchinnikova G."/>
            <person name="Pagani I."/>
            <person name="Pati A."/>
            <person name="Goodwin L."/>
            <person name="Peters L."/>
            <person name="Pitluck S."/>
            <person name="Woyke T."/>
            <person name="Kerfeld C."/>
        </authorList>
    </citation>
    <scope>NUCLEOTIDE SEQUENCE [LARGE SCALE GENOMIC DNA]</scope>
    <source>
        <strain evidence="2 3">PCC 9333</strain>
    </source>
</reference>
<evidence type="ECO:0000259" key="1">
    <source>
        <dbReference type="Pfam" id="PF20530"/>
    </source>
</evidence>
<keyword evidence="3" id="KW-1185">Reference proteome</keyword>
<dbReference type="Pfam" id="PF20530">
    <property type="entry name" value="DUF6745"/>
    <property type="match status" value="1"/>
</dbReference>
<dbReference type="Proteomes" id="UP000010472">
    <property type="component" value="Chromosome"/>
</dbReference>
<organism evidence="2 3">
    <name type="scientific">Crinalium epipsammum PCC 9333</name>
    <dbReference type="NCBI Taxonomy" id="1173022"/>
    <lineage>
        <taxon>Bacteria</taxon>
        <taxon>Bacillati</taxon>
        <taxon>Cyanobacteriota</taxon>
        <taxon>Cyanophyceae</taxon>
        <taxon>Gomontiellales</taxon>
        <taxon>Gomontiellaceae</taxon>
        <taxon>Crinalium</taxon>
    </lineage>
</organism>
<dbReference type="eggNOG" id="COG4886">
    <property type="taxonomic scope" value="Bacteria"/>
</dbReference>
<proteinExistence type="predicted"/>
<protein>
    <recommendedName>
        <fullName evidence="1">DUF6745 domain-containing protein</fullName>
    </recommendedName>
</protein>
<evidence type="ECO:0000313" key="2">
    <source>
        <dbReference type="EMBL" id="AFZ13029.1"/>
    </source>
</evidence>
<gene>
    <name evidence="2" type="ORF">Cri9333_2154</name>
</gene>
<dbReference type="EMBL" id="CP003620">
    <property type="protein sequence ID" value="AFZ13029.1"/>
    <property type="molecule type" value="Genomic_DNA"/>
</dbReference>
<dbReference type="OrthoDB" id="489446at2"/>
<name>K9VZT5_9CYAN</name>
<feature type="domain" description="DUF6745" evidence="1">
    <location>
        <begin position="173"/>
        <end position="239"/>
    </location>
</feature>
<dbReference type="RefSeq" id="WP_015203145.1">
    <property type="nucleotide sequence ID" value="NC_019753.1"/>
</dbReference>
<dbReference type="KEGG" id="cep:Cri9333_2154"/>
<dbReference type="AlphaFoldDB" id="K9VZT5"/>
<accession>K9VZT5</accession>
<dbReference type="HOGENOM" id="CLU_054754_0_0_3"/>
<evidence type="ECO:0000313" key="3">
    <source>
        <dbReference type="Proteomes" id="UP000010472"/>
    </source>
</evidence>